<protein>
    <submittedName>
        <fullName evidence="2">Heterokaryon incompatibility protein-domain-containing protein</fullName>
    </submittedName>
</protein>
<dbReference type="OrthoDB" id="194358at2759"/>
<keyword evidence="3" id="KW-1185">Reference proteome</keyword>
<evidence type="ECO:0000313" key="3">
    <source>
        <dbReference type="Proteomes" id="UP000193144"/>
    </source>
</evidence>
<gene>
    <name evidence="2" type="ORF">BCR34DRAFT_559609</name>
</gene>
<evidence type="ECO:0000259" key="1">
    <source>
        <dbReference type="Pfam" id="PF06985"/>
    </source>
</evidence>
<dbReference type="PANTHER" id="PTHR24148:SF73">
    <property type="entry name" value="HET DOMAIN PROTEIN (AFU_ORTHOLOGUE AFUA_8G01020)"/>
    <property type="match status" value="1"/>
</dbReference>
<feature type="domain" description="Heterokaryon incompatibility" evidence="1">
    <location>
        <begin position="57"/>
        <end position="219"/>
    </location>
</feature>
<name>A0A1Y1ZXF0_9PLEO</name>
<reference evidence="2 3" key="1">
    <citation type="submission" date="2016-07" db="EMBL/GenBank/DDBJ databases">
        <title>Pervasive Adenine N6-methylation of Active Genes in Fungi.</title>
        <authorList>
            <consortium name="DOE Joint Genome Institute"/>
            <person name="Mondo S.J."/>
            <person name="Dannebaum R.O."/>
            <person name="Kuo R.C."/>
            <person name="Labutti K."/>
            <person name="Haridas S."/>
            <person name="Kuo A."/>
            <person name="Salamov A."/>
            <person name="Ahrendt S.R."/>
            <person name="Lipzen A."/>
            <person name="Sullivan W."/>
            <person name="Andreopoulos W.B."/>
            <person name="Clum A."/>
            <person name="Lindquist E."/>
            <person name="Daum C."/>
            <person name="Ramamoorthy G.K."/>
            <person name="Gryganskyi A."/>
            <person name="Culley D."/>
            <person name="Magnuson J.K."/>
            <person name="James T.Y."/>
            <person name="O'Malley M.A."/>
            <person name="Stajich J.E."/>
            <person name="Spatafora J.W."/>
            <person name="Visel A."/>
            <person name="Grigoriev I.V."/>
        </authorList>
    </citation>
    <scope>NUCLEOTIDE SEQUENCE [LARGE SCALE GENOMIC DNA]</scope>
    <source>
        <strain evidence="2 3">CBS 115471</strain>
    </source>
</reference>
<dbReference type="Proteomes" id="UP000193144">
    <property type="component" value="Unassembled WGS sequence"/>
</dbReference>
<dbReference type="Pfam" id="PF06985">
    <property type="entry name" value="HET"/>
    <property type="match status" value="1"/>
</dbReference>
<evidence type="ECO:0000313" key="2">
    <source>
        <dbReference type="EMBL" id="ORY14870.1"/>
    </source>
</evidence>
<dbReference type="InterPro" id="IPR010730">
    <property type="entry name" value="HET"/>
</dbReference>
<dbReference type="EMBL" id="MCFA01000029">
    <property type="protein sequence ID" value="ORY14870.1"/>
    <property type="molecule type" value="Genomic_DNA"/>
</dbReference>
<dbReference type="InterPro" id="IPR052895">
    <property type="entry name" value="HetReg/Transcr_Mod"/>
</dbReference>
<proteinExistence type="predicted"/>
<organism evidence="2 3">
    <name type="scientific">Clohesyomyces aquaticus</name>
    <dbReference type="NCBI Taxonomy" id="1231657"/>
    <lineage>
        <taxon>Eukaryota</taxon>
        <taxon>Fungi</taxon>
        <taxon>Dikarya</taxon>
        <taxon>Ascomycota</taxon>
        <taxon>Pezizomycotina</taxon>
        <taxon>Dothideomycetes</taxon>
        <taxon>Pleosporomycetidae</taxon>
        <taxon>Pleosporales</taxon>
        <taxon>Lindgomycetaceae</taxon>
        <taxon>Clohesyomyces</taxon>
    </lineage>
</organism>
<comment type="caution">
    <text evidence="2">The sequence shown here is derived from an EMBL/GenBank/DDBJ whole genome shotgun (WGS) entry which is preliminary data.</text>
</comment>
<dbReference type="PANTHER" id="PTHR24148">
    <property type="entry name" value="ANKYRIN REPEAT DOMAIN-CONTAINING PROTEIN 39 HOMOLOG-RELATED"/>
    <property type="match status" value="1"/>
</dbReference>
<dbReference type="STRING" id="1231657.A0A1Y1ZXF0"/>
<accession>A0A1Y1ZXF0</accession>
<sequence length="410" mass="47728">MSSLLGILSRTQPFTHTPLAATKDQIRLVSADWKPLASSSTIRLKISTYPRNACPEYDALSYVWGAEIPHHDILLNGKNFRIRENLYAFLKNALSTDRGGAIVDVRHDRSPYRPKYLWIDQLCIDQTSTPEKSQQVQRMAETYAHAKTVIAWLGAGTPSSNSAMEFMFRTVEFAMRRLRPTESYETRWDKYLVHNEHAFRNVRDLFNRPYWCRVWTVQEFLLPQPEQLIVACGERFMQWEDIFRLYNVSGWTWTTDDVARREKLYGAAMPLLKERSEGLWLDCDGRTITGEYRRKQSHHQMCVYIKSFANQKCFLPHDHIYGLLALCGLDNEVKVDYDKSPSAVYWDFMGILLRHNTNVGAYIHAGLAMTMGLTGRELETRDPRVQDMFKKLFNTEKSIEDVFTGKCHVW</sequence>
<dbReference type="AlphaFoldDB" id="A0A1Y1ZXF0"/>